<dbReference type="EMBL" id="DF977001">
    <property type="protein sequence ID" value="GAQ25470.1"/>
    <property type="molecule type" value="Genomic_DNA"/>
</dbReference>
<dbReference type="NCBIfam" id="NF033788">
    <property type="entry name" value="HTH_metalloreg"/>
    <property type="match status" value="1"/>
</dbReference>
<proteinExistence type="predicted"/>
<evidence type="ECO:0000313" key="5">
    <source>
        <dbReference type="EMBL" id="GAQ25470.1"/>
    </source>
</evidence>
<keyword evidence="1" id="KW-0805">Transcription regulation</keyword>
<dbReference type="Proteomes" id="UP000062160">
    <property type="component" value="Unassembled WGS sequence"/>
</dbReference>
<sequence>MDNDMNKFAKIAEVLKALSNPVRLCIVHGLLEKGSCNVSYMEKCLEVSQSGISQHLSKLKSAGIVKCERIGNEVHYAIANDDVKKFITSIFDNFVLS</sequence>
<dbReference type="InterPro" id="IPR036388">
    <property type="entry name" value="WH-like_DNA-bd_sf"/>
</dbReference>
<dbReference type="PROSITE" id="PS50987">
    <property type="entry name" value="HTH_ARSR_2"/>
    <property type="match status" value="1"/>
</dbReference>
<accession>A0A0U9HFB7</accession>
<name>A0A0U9HFB7_9FIRM</name>
<dbReference type="PANTHER" id="PTHR33154">
    <property type="entry name" value="TRANSCRIPTIONAL REGULATOR, ARSR FAMILY"/>
    <property type="match status" value="1"/>
</dbReference>
<dbReference type="InterPro" id="IPR011991">
    <property type="entry name" value="ArsR-like_HTH"/>
</dbReference>
<keyword evidence="6" id="KW-1185">Reference proteome</keyword>
<dbReference type="GO" id="GO:0003677">
    <property type="term" value="F:DNA binding"/>
    <property type="evidence" value="ECO:0007669"/>
    <property type="project" value="UniProtKB-KW"/>
</dbReference>
<organism evidence="5">
    <name type="scientific">Tepidanaerobacter syntrophicus</name>
    <dbReference type="NCBI Taxonomy" id="224999"/>
    <lineage>
        <taxon>Bacteria</taxon>
        <taxon>Bacillati</taxon>
        <taxon>Bacillota</taxon>
        <taxon>Clostridia</taxon>
        <taxon>Thermosediminibacterales</taxon>
        <taxon>Tepidanaerobacteraceae</taxon>
        <taxon>Tepidanaerobacter</taxon>
    </lineage>
</organism>
<dbReference type="SMART" id="SM00418">
    <property type="entry name" value="HTH_ARSR"/>
    <property type="match status" value="1"/>
</dbReference>
<dbReference type="InterPro" id="IPR051081">
    <property type="entry name" value="HTH_MetalResp_TranReg"/>
</dbReference>
<dbReference type="RefSeq" id="WP_059032848.1">
    <property type="nucleotide sequence ID" value="NZ_BSDN01000011.1"/>
</dbReference>
<dbReference type="Pfam" id="PF01022">
    <property type="entry name" value="HTH_5"/>
    <property type="match status" value="1"/>
</dbReference>
<evidence type="ECO:0000313" key="6">
    <source>
        <dbReference type="Proteomes" id="UP000062160"/>
    </source>
</evidence>
<feature type="domain" description="HTH arsR-type" evidence="4">
    <location>
        <begin position="3"/>
        <end position="97"/>
    </location>
</feature>
<dbReference type="GO" id="GO:0003700">
    <property type="term" value="F:DNA-binding transcription factor activity"/>
    <property type="evidence" value="ECO:0007669"/>
    <property type="project" value="InterPro"/>
</dbReference>
<dbReference type="Gene3D" id="1.10.10.10">
    <property type="entry name" value="Winged helix-like DNA-binding domain superfamily/Winged helix DNA-binding domain"/>
    <property type="match status" value="1"/>
</dbReference>
<evidence type="ECO:0000259" key="4">
    <source>
        <dbReference type="PROSITE" id="PS50987"/>
    </source>
</evidence>
<keyword evidence="3" id="KW-0804">Transcription</keyword>
<evidence type="ECO:0000256" key="3">
    <source>
        <dbReference type="ARBA" id="ARBA00023163"/>
    </source>
</evidence>
<dbReference type="CDD" id="cd00090">
    <property type="entry name" value="HTH_ARSR"/>
    <property type="match status" value="1"/>
</dbReference>
<protein>
    <submittedName>
        <fullName evidence="5">ArsR family transcriptional regulator</fullName>
    </submittedName>
</protein>
<dbReference type="SUPFAM" id="SSF46785">
    <property type="entry name" value="Winged helix' DNA-binding domain"/>
    <property type="match status" value="1"/>
</dbReference>
<evidence type="ECO:0000256" key="2">
    <source>
        <dbReference type="ARBA" id="ARBA00023125"/>
    </source>
</evidence>
<dbReference type="PANTHER" id="PTHR33154:SF18">
    <property type="entry name" value="ARSENICAL RESISTANCE OPERON REPRESSOR"/>
    <property type="match status" value="1"/>
</dbReference>
<dbReference type="InterPro" id="IPR036390">
    <property type="entry name" value="WH_DNA-bd_sf"/>
</dbReference>
<dbReference type="PRINTS" id="PR00778">
    <property type="entry name" value="HTHARSR"/>
</dbReference>
<reference evidence="5" key="1">
    <citation type="journal article" date="2016" name="Genome Announc.">
        <title>Draft Genome Sequence of the Syntrophic Lactate-Degrading Bacterium Tepidanaerobacter syntrophicus JLT.</title>
        <authorList>
            <person name="Matsuura N."/>
            <person name="Ohashi A."/>
            <person name="Tourlousse D.M."/>
            <person name="Sekiguchi Y."/>
        </authorList>
    </citation>
    <scope>NUCLEOTIDE SEQUENCE [LARGE SCALE GENOMIC DNA]</scope>
    <source>
        <strain evidence="5">JL</strain>
    </source>
</reference>
<dbReference type="InterPro" id="IPR001845">
    <property type="entry name" value="HTH_ArsR_DNA-bd_dom"/>
</dbReference>
<evidence type="ECO:0000256" key="1">
    <source>
        <dbReference type="ARBA" id="ARBA00023015"/>
    </source>
</evidence>
<gene>
    <name evidence="5" type="ORF">TSYNT_7496</name>
</gene>
<keyword evidence="2" id="KW-0238">DNA-binding</keyword>
<dbReference type="OrthoDB" id="9802016at2"/>
<dbReference type="STRING" id="224999.GCA_001485475_01487"/>
<dbReference type="AlphaFoldDB" id="A0A0U9HFB7"/>